<dbReference type="EMBL" id="QTSX02006401">
    <property type="protein sequence ID" value="KAJ9055373.1"/>
    <property type="molecule type" value="Genomic_DNA"/>
</dbReference>
<proteinExistence type="predicted"/>
<reference evidence="1" key="1">
    <citation type="submission" date="2022-04" db="EMBL/GenBank/DDBJ databases">
        <title>Genome of the entomopathogenic fungus Entomophthora muscae.</title>
        <authorList>
            <person name="Elya C."/>
            <person name="Lovett B.R."/>
            <person name="Lee E."/>
            <person name="Macias A.M."/>
            <person name="Hajek A.E."/>
            <person name="De Bivort B.L."/>
            <person name="Kasson M.T."/>
            <person name="De Fine Licht H.H."/>
            <person name="Stajich J.E."/>
        </authorList>
    </citation>
    <scope>NUCLEOTIDE SEQUENCE</scope>
    <source>
        <strain evidence="1">Berkeley</strain>
    </source>
</reference>
<keyword evidence="2" id="KW-1185">Reference proteome</keyword>
<comment type="caution">
    <text evidence="1">The sequence shown here is derived from an EMBL/GenBank/DDBJ whole genome shotgun (WGS) entry which is preliminary data.</text>
</comment>
<evidence type="ECO:0000313" key="2">
    <source>
        <dbReference type="Proteomes" id="UP001165960"/>
    </source>
</evidence>
<name>A0ACC2RZD0_9FUNG</name>
<organism evidence="1 2">
    <name type="scientific">Entomophthora muscae</name>
    <dbReference type="NCBI Taxonomy" id="34485"/>
    <lineage>
        <taxon>Eukaryota</taxon>
        <taxon>Fungi</taxon>
        <taxon>Fungi incertae sedis</taxon>
        <taxon>Zoopagomycota</taxon>
        <taxon>Entomophthoromycotina</taxon>
        <taxon>Entomophthoromycetes</taxon>
        <taxon>Entomophthorales</taxon>
        <taxon>Entomophthoraceae</taxon>
        <taxon>Entomophthora</taxon>
    </lineage>
</organism>
<evidence type="ECO:0000313" key="1">
    <source>
        <dbReference type="EMBL" id="KAJ9055373.1"/>
    </source>
</evidence>
<gene>
    <name evidence="1" type="ORF">DSO57_1004577</name>
</gene>
<accession>A0ACC2RZD0</accession>
<sequence>MKLSLTSKPTVSTPLTPDATCQSSQFLRVLYLALTGLIDSVLPEAGPWAVAGKALSYLVKLVPIIWWAMPVPALTPPSPKGALWYSWYPDMMRQEQKLWDTTHKLCATTQSQNLPEVTPQTDSQVVVLTTQAAAVKTIFLLCTKKSAQKPAKPLNFLEDLTHTVDERFVLTYPSMMVYTDVMNSVPT</sequence>
<dbReference type="Proteomes" id="UP001165960">
    <property type="component" value="Unassembled WGS sequence"/>
</dbReference>
<protein>
    <submittedName>
        <fullName evidence="1">Uncharacterized protein</fullName>
    </submittedName>
</protein>